<reference evidence="8 9" key="1">
    <citation type="submission" date="2017-04" db="EMBL/GenBank/DDBJ databases">
        <authorList>
            <person name="Afonso C.L."/>
            <person name="Miller P.J."/>
            <person name="Scott M.A."/>
            <person name="Spackman E."/>
            <person name="Goraichik I."/>
            <person name="Dimitrov K.M."/>
            <person name="Suarez D.L."/>
            <person name="Swayne D.E."/>
        </authorList>
    </citation>
    <scope>NUCLEOTIDE SEQUENCE [LARGE SCALE GENOMIC DNA]</scope>
    <source>
        <strain evidence="8 9">USBA 355</strain>
    </source>
</reference>
<feature type="compositionally biased region" description="Basic and acidic residues" evidence="6">
    <location>
        <begin position="10"/>
        <end position="29"/>
    </location>
</feature>
<feature type="domain" description="Metallo-beta-lactamase" evidence="7">
    <location>
        <begin position="125"/>
        <end position="342"/>
    </location>
</feature>
<feature type="region of interest" description="Disordered" evidence="6">
    <location>
        <begin position="1"/>
        <end position="83"/>
    </location>
</feature>
<gene>
    <name evidence="8" type="ORF">SAMN05428998_11027</name>
</gene>
<accession>A0A1Y6BUC0</accession>
<dbReference type="GO" id="GO:0016787">
    <property type="term" value="F:hydrolase activity"/>
    <property type="evidence" value="ECO:0007669"/>
    <property type="project" value="UniProtKB-KW"/>
</dbReference>
<dbReference type="SMART" id="SM00849">
    <property type="entry name" value="Lactamase_B"/>
    <property type="match status" value="1"/>
</dbReference>
<dbReference type="PANTHER" id="PTHR42978:SF2">
    <property type="entry name" value="102 KBASES UNSTABLE REGION: FROM 1 TO 119443"/>
    <property type="match status" value="1"/>
</dbReference>
<dbReference type="Proteomes" id="UP000192917">
    <property type="component" value="Unassembled WGS sequence"/>
</dbReference>
<dbReference type="CDD" id="cd07729">
    <property type="entry name" value="AHL_lactonase_MBL-fold"/>
    <property type="match status" value="1"/>
</dbReference>
<comment type="cofactor">
    <cofactor evidence="1">
        <name>Zn(2+)</name>
        <dbReference type="ChEBI" id="CHEBI:29105"/>
    </cofactor>
</comment>
<sequence>MKIIEFGQDGSRHETTRSPGKGERMKILEFGDSGGGARPRSESTRSAEGSSGPAGRWEPAPRGGGSLVEPVRPKSLPARRSASRSLRMHVLDLGKLRLDKNFMVANSTVAMARNPNPPGQLIDIPVSAYYIEHPDGNVLFDTGCHPDWGGPDGRWPEGIQDVFPVIGGEDCYLPHRLEAMGIGPNQIRHVVLSHLHCDHAGCIEYFRKSNIIVHEDEFAAAALHYVKRIHTTPYALKDIEAWMRLDLNWREVGRHDPDRNIVEGVKLLNFGAGHSYGMLGLQVALRDHADVILASDACYTSENYGPPMKPPGISHDSIGFARTIQRIRALAEDCGAEVWFGHDIPQFDSLRKADEGWYE</sequence>
<protein>
    <submittedName>
        <fullName evidence="8">Glyoxylase, beta-lactamase superfamily II</fullName>
    </submittedName>
</protein>
<evidence type="ECO:0000256" key="1">
    <source>
        <dbReference type="ARBA" id="ARBA00001947"/>
    </source>
</evidence>
<evidence type="ECO:0000256" key="2">
    <source>
        <dbReference type="ARBA" id="ARBA00007749"/>
    </source>
</evidence>
<dbReference type="Pfam" id="PF00753">
    <property type="entry name" value="Lactamase_B"/>
    <property type="match status" value="1"/>
</dbReference>
<comment type="similarity">
    <text evidence="2">Belongs to the metallo-beta-lactamase superfamily.</text>
</comment>
<evidence type="ECO:0000256" key="4">
    <source>
        <dbReference type="ARBA" id="ARBA00022801"/>
    </source>
</evidence>
<dbReference type="STRING" id="560819.SAMN05428998_11027"/>
<dbReference type="InterPro" id="IPR051013">
    <property type="entry name" value="MBL_superfamily_lactonases"/>
</dbReference>
<keyword evidence="5" id="KW-0862">Zinc</keyword>
<dbReference type="SUPFAM" id="SSF56281">
    <property type="entry name" value="Metallo-hydrolase/oxidoreductase"/>
    <property type="match status" value="1"/>
</dbReference>
<name>A0A1Y6BUC0_9PROT</name>
<keyword evidence="4" id="KW-0378">Hydrolase</keyword>
<feature type="compositionally biased region" description="Low complexity" evidence="6">
    <location>
        <begin position="73"/>
        <end position="83"/>
    </location>
</feature>
<evidence type="ECO:0000256" key="6">
    <source>
        <dbReference type="SAM" id="MobiDB-lite"/>
    </source>
</evidence>
<dbReference type="RefSeq" id="WP_235017127.1">
    <property type="nucleotide sequence ID" value="NZ_FWZX01000010.1"/>
</dbReference>
<evidence type="ECO:0000256" key="5">
    <source>
        <dbReference type="ARBA" id="ARBA00022833"/>
    </source>
</evidence>
<dbReference type="GO" id="GO:0046872">
    <property type="term" value="F:metal ion binding"/>
    <property type="evidence" value="ECO:0007669"/>
    <property type="project" value="UniProtKB-KW"/>
</dbReference>
<proteinExistence type="inferred from homology"/>
<dbReference type="InterPro" id="IPR036866">
    <property type="entry name" value="RibonucZ/Hydroxyglut_hydro"/>
</dbReference>
<evidence type="ECO:0000313" key="8">
    <source>
        <dbReference type="EMBL" id="SMF29226.1"/>
    </source>
</evidence>
<organism evidence="8 9">
    <name type="scientific">Tistlia consotensis USBA 355</name>
    <dbReference type="NCBI Taxonomy" id="560819"/>
    <lineage>
        <taxon>Bacteria</taxon>
        <taxon>Pseudomonadati</taxon>
        <taxon>Pseudomonadota</taxon>
        <taxon>Alphaproteobacteria</taxon>
        <taxon>Rhodospirillales</taxon>
        <taxon>Rhodovibrionaceae</taxon>
        <taxon>Tistlia</taxon>
    </lineage>
</organism>
<keyword evidence="9" id="KW-1185">Reference proteome</keyword>
<dbReference type="Gene3D" id="3.60.15.10">
    <property type="entry name" value="Ribonuclease Z/Hydroxyacylglutathione hydrolase-like"/>
    <property type="match status" value="1"/>
</dbReference>
<evidence type="ECO:0000256" key="3">
    <source>
        <dbReference type="ARBA" id="ARBA00022723"/>
    </source>
</evidence>
<dbReference type="AlphaFoldDB" id="A0A1Y6BUC0"/>
<keyword evidence="3" id="KW-0479">Metal-binding</keyword>
<evidence type="ECO:0000259" key="7">
    <source>
        <dbReference type="SMART" id="SM00849"/>
    </source>
</evidence>
<dbReference type="PANTHER" id="PTHR42978">
    <property type="entry name" value="QUORUM-QUENCHING LACTONASE YTNP-RELATED-RELATED"/>
    <property type="match status" value="1"/>
</dbReference>
<evidence type="ECO:0000313" key="9">
    <source>
        <dbReference type="Proteomes" id="UP000192917"/>
    </source>
</evidence>
<dbReference type="EMBL" id="FWZX01000010">
    <property type="protein sequence ID" value="SMF29226.1"/>
    <property type="molecule type" value="Genomic_DNA"/>
</dbReference>
<dbReference type="InterPro" id="IPR001279">
    <property type="entry name" value="Metallo-B-lactamas"/>
</dbReference>